<gene>
    <name evidence="11" type="ORF">QO011_004405</name>
</gene>
<comment type="similarity">
    <text evidence="1 10">Belongs to the alphaproteobacteria porin family.</text>
</comment>
<accession>A0ABU0JAT2</accession>
<keyword evidence="7 10" id="KW-0626">Porin</keyword>
<dbReference type="RefSeq" id="WP_307276394.1">
    <property type="nucleotide sequence ID" value="NZ_JAUSVX010000008.1"/>
</dbReference>
<comment type="domain">
    <text evidence="10">Consists of 16-stranded beta-barrel sheets, with large surface-exposed loops, that form a transmembrane pore at the center of each barrel. The pore is partially ocluded by a peptide loop that folds into the pore lumen.</text>
</comment>
<dbReference type="Pfam" id="PF02530">
    <property type="entry name" value="Porin_2"/>
    <property type="match status" value="1"/>
</dbReference>
<comment type="function">
    <text evidence="10">Forms passive diffusion pores that allow small molecular weight hydrophilic materials across the outer membrane.</text>
</comment>
<evidence type="ECO:0000256" key="7">
    <source>
        <dbReference type="ARBA" id="ARBA00023114"/>
    </source>
</evidence>
<feature type="chain" id="PRO_5044962900" description="Porin" evidence="10">
    <location>
        <begin position="24"/>
        <end position="417"/>
    </location>
</feature>
<keyword evidence="4 10" id="KW-0812">Transmembrane</keyword>
<name>A0ABU0JAT2_9HYPH</name>
<keyword evidence="12" id="KW-1185">Reference proteome</keyword>
<comment type="caution">
    <text evidence="11">The sequence shown here is derived from an EMBL/GenBank/DDBJ whole genome shotgun (WGS) entry which is preliminary data.</text>
</comment>
<evidence type="ECO:0000313" key="12">
    <source>
        <dbReference type="Proteomes" id="UP001242480"/>
    </source>
</evidence>
<keyword evidence="9 10" id="KW-0998">Cell outer membrane</keyword>
<protein>
    <recommendedName>
        <fullName evidence="10">Porin</fullName>
    </recommendedName>
</protein>
<keyword evidence="2 10" id="KW-0813">Transport</keyword>
<evidence type="ECO:0000256" key="8">
    <source>
        <dbReference type="ARBA" id="ARBA00023136"/>
    </source>
</evidence>
<proteinExistence type="inferred from homology"/>
<comment type="subcellular location">
    <subcellularLocation>
        <location evidence="10">Cell outer membrane</location>
        <topology evidence="10">Multi-pass membrane protein</topology>
    </subcellularLocation>
</comment>
<dbReference type="InterPro" id="IPR003684">
    <property type="entry name" value="Porin_alphabac"/>
</dbReference>
<keyword evidence="8 10" id="KW-0472">Membrane</keyword>
<evidence type="ECO:0000256" key="5">
    <source>
        <dbReference type="ARBA" id="ARBA00022729"/>
    </source>
</evidence>
<keyword evidence="6 10" id="KW-0406">Ion transport</keyword>
<dbReference type="EMBL" id="JAUSVX010000008">
    <property type="protein sequence ID" value="MDQ0471382.1"/>
    <property type="molecule type" value="Genomic_DNA"/>
</dbReference>
<feature type="signal peptide" evidence="10">
    <location>
        <begin position="1"/>
        <end position="23"/>
    </location>
</feature>
<evidence type="ECO:0000256" key="6">
    <source>
        <dbReference type="ARBA" id="ARBA00023065"/>
    </source>
</evidence>
<evidence type="ECO:0000256" key="9">
    <source>
        <dbReference type="ARBA" id="ARBA00023237"/>
    </source>
</evidence>
<keyword evidence="3 10" id="KW-1134">Transmembrane beta strand</keyword>
<evidence type="ECO:0000256" key="4">
    <source>
        <dbReference type="ARBA" id="ARBA00022692"/>
    </source>
</evidence>
<dbReference type="Proteomes" id="UP001242480">
    <property type="component" value="Unassembled WGS sequence"/>
</dbReference>
<evidence type="ECO:0000256" key="1">
    <source>
        <dbReference type="ARBA" id="ARBA00009521"/>
    </source>
</evidence>
<organism evidence="11 12">
    <name type="scientific">Labrys wisconsinensis</name>
    <dbReference type="NCBI Taxonomy" id="425677"/>
    <lineage>
        <taxon>Bacteria</taxon>
        <taxon>Pseudomonadati</taxon>
        <taxon>Pseudomonadota</taxon>
        <taxon>Alphaproteobacteria</taxon>
        <taxon>Hyphomicrobiales</taxon>
        <taxon>Xanthobacteraceae</taxon>
        <taxon>Labrys</taxon>
    </lineage>
</organism>
<evidence type="ECO:0000256" key="2">
    <source>
        <dbReference type="ARBA" id="ARBA00022448"/>
    </source>
</evidence>
<evidence type="ECO:0000256" key="3">
    <source>
        <dbReference type="ARBA" id="ARBA00022452"/>
    </source>
</evidence>
<dbReference type="SUPFAM" id="SSF56935">
    <property type="entry name" value="Porins"/>
    <property type="match status" value="1"/>
</dbReference>
<reference evidence="11 12" key="1">
    <citation type="submission" date="2023-07" db="EMBL/GenBank/DDBJ databases">
        <title>Genomic Encyclopedia of Type Strains, Phase IV (KMG-IV): sequencing the most valuable type-strain genomes for metagenomic binning, comparative biology and taxonomic classification.</title>
        <authorList>
            <person name="Goeker M."/>
        </authorList>
    </citation>
    <scope>NUCLEOTIDE SEQUENCE [LARGE SCALE GENOMIC DNA]</scope>
    <source>
        <strain evidence="11 12">DSM 19619</strain>
    </source>
</reference>
<evidence type="ECO:0000313" key="11">
    <source>
        <dbReference type="EMBL" id="MDQ0471382.1"/>
    </source>
</evidence>
<evidence type="ECO:0000256" key="10">
    <source>
        <dbReference type="RuleBase" id="RU364005"/>
    </source>
</evidence>
<sequence>MTSIKGALLGATAGLAMAGGAAAADLPMGKAEPVEYVRVCSDDGTGFYYVPGTDTCLKIGGYVRVEGRYAEPATRNANAITVFNRAVVNFDARTNTELGVLRSYTALRFETANATTAVLVERAFIEFAGITAGHQLSMIQPFTGPMFGNQRFFDDPIPANGNSPYTDMLAYTARFDGGVSATLGIEDGLNRRGVNSSAPVLPNLNGGVSGFGGQTLPDVVANLRVTQGWGTAQIGGAVHQIRAADPRVDTDYGFAVEAGADIKLDDYLTKGSKFQVLGVYTSGAPAYANVAGRTSTFGVNVDVADAAIVGTDIKKTEAWGVGGSFTYFWVPGTWRSNVEGTYVSVNQSSALTGTGNFRNFREYTLGLNTIWSPVANLDIGGEIFYRNIDYSGTITALGQTYSENDAWSGRIRIQRTF</sequence>
<keyword evidence="5 10" id="KW-0732">Signal</keyword>